<proteinExistence type="predicted"/>
<dbReference type="FunFam" id="1.10.510.10:FF:000011">
    <property type="entry name" value="Non-specific serine/threonine protein kinase"/>
    <property type="match status" value="1"/>
</dbReference>
<dbReference type="GO" id="GO:0005737">
    <property type="term" value="C:cytoplasm"/>
    <property type="evidence" value="ECO:0007669"/>
    <property type="project" value="UniProtKB-SubCell"/>
</dbReference>
<evidence type="ECO:0000256" key="3">
    <source>
        <dbReference type="ARBA" id="ARBA00022490"/>
    </source>
</evidence>
<evidence type="ECO:0000313" key="14">
    <source>
        <dbReference type="Proteomes" id="UP000265160"/>
    </source>
</evidence>
<evidence type="ECO:0000256" key="2">
    <source>
        <dbReference type="ARBA" id="ARBA00012513"/>
    </source>
</evidence>
<keyword evidence="6 9" id="KW-0547">Nucleotide-binding</keyword>
<dbReference type="Proteomes" id="UP000265160">
    <property type="component" value="Unplaced"/>
</dbReference>
<dbReference type="CDD" id="cd01093">
    <property type="entry name" value="CRIB_PAK_like"/>
    <property type="match status" value="1"/>
</dbReference>
<dbReference type="EC" id="2.7.11.1" evidence="2"/>
<organism evidence="13 14">
    <name type="scientific">Maylandia zebra</name>
    <name type="common">zebra mbuna</name>
    <dbReference type="NCBI Taxonomy" id="106582"/>
    <lineage>
        <taxon>Eukaryota</taxon>
        <taxon>Metazoa</taxon>
        <taxon>Chordata</taxon>
        <taxon>Craniata</taxon>
        <taxon>Vertebrata</taxon>
        <taxon>Euteleostomi</taxon>
        <taxon>Actinopterygii</taxon>
        <taxon>Neopterygii</taxon>
        <taxon>Teleostei</taxon>
        <taxon>Neoteleostei</taxon>
        <taxon>Acanthomorphata</taxon>
        <taxon>Ovalentaria</taxon>
        <taxon>Cichlomorphae</taxon>
        <taxon>Cichliformes</taxon>
        <taxon>Cichlidae</taxon>
        <taxon>African cichlids</taxon>
        <taxon>Pseudocrenilabrinae</taxon>
        <taxon>Haplochromini</taxon>
        <taxon>Maylandia</taxon>
        <taxon>Maylandia zebra complex</taxon>
    </lineage>
</organism>
<dbReference type="InterPro" id="IPR011009">
    <property type="entry name" value="Kinase-like_dom_sf"/>
</dbReference>
<evidence type="ECO:0000259" key="11">
    <source>
        <dbReference type="PROSITE" id="PS50011"/>
    </source>
</evidence>
<protein>
    <recommendedName>
        <fullName evidence="2">non-specific serine/threonine protein kinase</fullName>
        <ecNumber evidence="2">2.7.11.1</ecNumber>
    </recommendedName>
</protein>
<dbReference type="InterPro" id="IPR036936">
    <property type="entry name" value="CRIB_dom_sf"/>
</dbReference>
<dbReference type="Pfam" id="PF00786">
    <property type="entry name" value="PBD"/>
    <property type="match status" value="1"/>
</dbReference>
<comment type="subcellular location">
    <subcellularLocation>
        <location evidence="1">Cytoplasm</location>
    </subcellularLocation>
</comment>
<feature type="domain" description="CRIB" evidence="12">
    <location>
        <begin position="70"/>
        <end position="83"/>
    </location>
</feature>
<feature type="domain" description="Protein kinase" evidence="11">
    <location>
        <begin position="230"/>
        <end position="481"/>
    </location>
</feature>
<evidence type="ECO:0000256" key="6">
    <source>
        <dbReference type="ARBA" id="ARBA00022741"/>
    </source>
</evidence>
<sequence length="505" mass="55671">MCDSGVCEDKPPAPPVRMSSQGGVKDAQSTNHNSRPLPSAPEEKKPRNKIISIFGEKGKKKDRDKDRPEISSPSDFEHTIHVGFDAVTGEFTGMPEQWARLLQTSNISKSEQKQNPQAVLDVLKFFDSTSGKQKYLSFSGPGKQGTATSPSGKDDDDDDEADSPPPIVAPRPEHTKSMYTKTVEPIPAPVGNATSKAADKQNNTPRKMTDDEIMEKLRTIVSIGDPKKKYTRYDKIGQGASGTVYTAIDVATGQEVAIKQINLQKQPKKELIINEILVMKELKNPNIVNFVDSFLVGDELFVVMEYLAGGSLTDVVTETCMDEAQIAAVCREVLQALEFLHANQVIHRDIKSDNVLLGMDGSVKLTDFGFCAQITPEQSKRSTMVGTPYWMAPEVVTRKAYGPKVDIWSLGIMAIEMVEGEPPYLNENPLRALYLIATNGTPELQNPEKLSPVFRSFLNLCLEMDVEKRGSGRQLLQHPFLKVAKPLSSLTPLILAAKEAIRSNR</sequence>
<feature type="region of interest" description="Disordered" evidence="10">
    <location>
        <begin position="1"/>
        <end position="78"/>
    </location>
</feature>
<dbReference type="InterPro" id="IPR000095">
    <property type="entry name" value="CRIB_dom"/>
</dbReference>
<reference evidence="13" key="2">
    <citation type="submission" date="2025-09" db="UniProtKB">
        <authorList>
            <consortium name="Ensembl"/>
        </authorList>
    </citation>
    <scope>IDENTIFICATION</scope>
</reference>
<dbReference type="Gene3D" id="3.90.810.10">
    <property type="entry name" value="CRIB domain"/>
    <property type="match status" value="1"/>
</dbReference>
<dbReference type="Ensembl" id="ENSMZET00005004033.1">
    <property type="protein sequence ID" value="ENSMZEP00005003874.1"/>
    <property type="gene ID" value="ENSMZEG00005002967.1"/>
</dbReference>
<evidence type="ECO:0000259" key="12">
    <source>
        <dbReference type="PROSITE" id="PS50108"/>
    </source>
</evidence>
<accession>A0A3P9B1X3</accession>
<dbReference type="AlphaFoldDB" id="A0A3P9B1X3"/>
<dbReference type="FunFam" id="3.30.200.20:FF:000705">
    <property type="entry name" value="Non-specific serine/threonine protein kinase"/>
    <property type="match status" value="1"/>
</dbReference>
<dbReference type="InterPro" id="IPR008271">
    <property type="entry name" value="Ser/Thr_kinase_AS"/>
</dbReference>
<dbReference type="GO" id="GO:0005524">
    <property type="term" value="F:ATP binding"/>
    <property type="evidence" value="ECO:0007669"/>
    <property type="project" value="UniProtKB-UniRule"/>
</dbReference>
<keyword evidence="14" id="KW-1185">Reference proteome</keyword>
<keyword evidence="8 9" id="KW-0067">ATP-binding</keyword>
<dbReference type="PROSITE" id="PS50011">
    <property type="entry name" value="PROTEIN_KINASE_DOM"/>
    <property type="match status" value="1"/>
</dbReference>
<dbReference type="PANTHER" id="PTHR45832">
    <property type="entry name" value="SERINE/THREONINE-PROTEIN KINASE SAMKA-RELATED-RELATED"/>
    <property type="match status" value="1"/>
</dbReference>
<name>A0A3P9B1X3_9CICH</name>
<keyword evidence="7" id="KW-0418">Kinase</keyword>
<gene>
    <name evidence="13" type="primary">PAK2</name>
</gene>
<evidence type="ECO:0000256" key="7">
    <source>
        <dbReference type="ARBA" id="ARBA00022777"/>
    </source>
</evidence>
<evidence type="ECO:0000313" key="13">
    <source>
        <dbReference type="Ensembl" id="ENSMZEP00005003874.1"/>
    </source>
</evidence>
<dbReference type="FunFam" id="3.90.810.10:FF:000001">
    <property type="entry name" value="Non-specific serine/threonine protein kinase"/>
    <property type="match status" value="1"/>
</dbReference>
<evidence type="ECO:0000256" key="5">
    <source>
        <dbReference type="ARBA" id="ARBA00022679"/>
    </source>
</evidence>
<dbReference type="InterPro" id="IPR000719">
    <property type="entry name" value="Prot_kinase_dom"/>
</dbReference>
<dbReference type="PROSITE" id="PS00107">
    <property type="entry name" value="PROTEIN_KINASE_ATP"/>
    <property type="match status" value="1"/>
</dbReference>
<keyword evidence="4" id="KW-0723">Serine/threonine-protein kinase</keyword>
<dbReference type="PROSITE" id="PS00108">
    <property type="entry name" value="PROTEIN_KINASE_ST"/>
    <property type="match status" value="1"/>
</dbReference>
<feature type="compositionally biased region" description="Basic and acidic residues" evidence="10">
    <location>
        <begin position="56"/>
        <end position="78"/>
    </location>
</feature>
<dbReference type="InterPro" id="IPR017441">
    <property type="entry name" value="Protein_kinase_ATP_BS"/>
</dbReference>
<evidence type="ECO:0000256" key="1">
    <source>
        <dbReference type="ARBA" id="ARBA00004496"/>
    </source>
</evidence>
<evidence type="ECO:0000256" key="8">
    <source>
        <dbReference type="ARBA" id="ARBA00022840"/>
    </source>
</evidence>
<evidence type="ECO:0000256" key="4">
    <source>
        <dbReference type="ARBA" id="ARBA00022527"/>
    </source>
</evidence>
<dbReference type="GeneTree" id="ENSGT00950000182988"/>
<dbReference type="SMART" id="SM00220">
    <property type="entry name" value="S_TKc"/>
    <property type="match status" value="1"/>
</dbReference>
<evidence type="ECO:0000256" key="10">
    <source>
        <dbReference type="SAM" id="MobiDB-lite"/>
    </source>
</evidence>
<feature type="compositionally biased region" description="Polar residues" evidence="10">
    <location>
        <begin position="192"/>
        <end position="206"/>
    </location>
</feature>
<dbReference type="InterPro" id="IPR033923">
    <property type="entry name" value="PAK_BD"/>
</dbReference>
<dbReference type="GO" id="GO:0004674">
    <property type="term" value="F:protein serine/threonine kinase activity"/>
    <property type="evidence" value="ECO:0007669"/>
    <property type="project" value="UniProtKB-KW"/>
</dbReference>
<dbReference type="SMART" id="SM00285">
    <property type="entry name" value="PBD"/>
    <property type="match status" value="1"/>
</dbReference>
<reference evidence="13" key="1">
    <citation type="submission" date="2025-08" db="UniProtKB">
        <authorList>
            <consortium name="Ensembl"/>
        </authorList>
    </citation>
    <scope>IDENTIFICATION</scope>
</reference>
<evidence type="ECO:0000256" key="9">
    <source>
        <dbReference type="PROSITE-ProRule" id="PRU10141"/>
    </source>
</evidence>
<dbReference type="Gene3D" id="1.10.510.10">
    <property type="entry name" value="Transferase(Phosphotransferase) domain 1"/>
    <property type="match status" value="1"/>
</dbReference>
<keyword evidence="5" id="KW-0808">Transferase</keyword>
<dbReference type="SUPFAM" id="SSF56112">
    <property type="entry name" value="Protein kinase-like (PK-like)"/>
    <property type="match status" value="1"/>
</dbReference>
<dbReference type="InterPro" id="IPR051931">
    <property type="entry name" value="PAK3-like"/>
</dbReference>
<keyword evidence="3" id="KW-0963">Cytoplasm</keyword>
<dbReference type="PANTHER" id="PTHR45832:SF21">
    <property type="entry name" value="NON-SPECIFIC SERINE_THREONINE PROTEIN KINASE"/>
    <property type="match status" value="1"/>
</dbReference>
<feature type="region of interest" description="Disordered" evidence="10">
    <location>
        <begin position="133"/>
        <end position="207"/>
    </location>
</feature>
<feature type="binding site" evidence="9">
    <location>
        <position position="259"/>
    </location>
    <ligand>
        <name>ATP</name>
        <dbReference type="ChEBI" id="CHEBI:30616"/>
    </ligand>
</feature>
<dbReference type="Gene3D" id="3.30.200.20">
    <property type="entry name" value="Phosphorylase Kinase, domain 1"/>
    <property type="match status" value="1"/>
</dbReference>
<feature type="compositionally biased region" description="Polar residues" evidence="10">
    <location>
        <begin position="18"/>
        <end position="36"/>
    </location>
</feature>
<dbReference type="Pfam" id="PF00069">
    <property type="entry name" value="Pkinase"/>
    <property type="match status" value="1"/>
</dbReference>
<dbReference type="PROSITE" id="PS50108">
    <property type="entry name" value="CRIB"/>
    <property type="match status" value="1"/>
</dbReference>